<gene>
    <name evidence="1" type="ORF">HGA10_14335</name>
</gene>
<accession>A0A846W711</accession>
<dbReference type="Proteomes" id="UP000572007">
    <property type="component" value="Unassembled WGS sequence"/>
</dbReference>
<organism evidence="1 2">
    <name type="scientific">Nocardia coubleae</name>
    <dbReference type="NCBI Taxonomy" id="356147"/>
    <lineage>
        <taxon>Bacteria</taxon>
        <taxon>Bacillati</taxon>
        <taxon>Actinomycetota</taxon>
        <taxon>Actinomycetes</taxon>
        <taxon>Mycobacteriales</taxon>
        <taxon>Nocardiaceae</taxon>
        <taxon>Nocardia</taxon>
    </lineage>
</organism>
<dbReference type="EMBL" id="JAAXOM010000003">
    <property type="protein sequence ID" value="NKX88484.1"/>
    <property type="molecule type" value="Genomic_DNA"/>
</dbReference>
<evidence type="ECO:0000313" key="2">
    <source>
        <dbReference type="Proteomes" id="UP000572007"/>
    </source>
</evidence>
<reference evidence="1 2" key="1">
    <citation type="submission" date="2020-04" db="EMBL/GenBank/DDBJ databases">
        <title>MicrobeNet Type strains.</title>
        <authorList>
            <person name="Nicholson A.C."/>
        </authorList>
    </citation>
    <scope>NUCLEOTIDE SEQUENCE [LARGE SCALE GENOMIC DNA]</scope>
    <source>
        <strain evidence="1 2">DSM 44960</strain>
    </source>
</reference>
<dbReference type="InterPro" id="IPR032710">
    <property type="entry name" value="NTF2-like_dom_sf"/>
</dbReference>
<dbReference type="AlphaFoldDB" id="A0A846W711"/>
<dbReference type="SUPFAM" id="SSF54427">
    <property type="entry name" value="NTF2-like"/>
    <property type="match status" value="1"/>
</dbReference>
<evidence type="ECO:0000313" key="1">
    <source>
        <dbReference type="EMBL" id="NKX88484.1"/>
    </source>
</evidence>
<protein>
    <submittedName>
        <fullName evidence="1">DUF4440 domain-containing protein</fullName>
    </submittedName>
</protein>
<comment type="caution">
    <text evidence="1">The sequence shown here is derived from an EMBL/GenBank/DDBJ whole genome shotgun (WGS) entry which is preliminary data.</text>
</comment>
<name>A0A846W711_9NOCA</name>
<proteinExistence type="predicted"/>
<keyword evidence="2" id="KW-1185">Reference proteome</keyword>
<sequence>MIVVEYPTREPDRPTAPGLQDILLELVRREPIFHRPELGTTREDFERSTAPDFWETGASGQRYSREYVWATIEQRQLATPQDPPQRDPWKTSDFQLREIAPNTYLLTYTLQQPDRLTRRLTIWQRTNSNWTILYHQGTVVTE</sequence>